<dbReference type="RefSeq" id="WP_034290820.1">
    <property type="nucleotide sequence ID" value="NZ_CP091519.2"/>
</dbReference>
<evidence type="ECO:0000256" key="1">
    <source>
        <dbReference type="SAM" id="SignalP"/>
    </source>
</evidence>
<dbReference type="OrthoDB" id="5672750at2"/>
<name>A0A376BVI4_9NEIS</name>
<organism evidence="2 3">
    <name type="scientific">Alysiella crassa</name>
    <dbReference type="NCBI Taxonomy" id="153491"/>
    <lineage>
        <taxon>Bacteria</taxon>
        <taxon>Pseudomonadati</taxon>
        <taxon>Pseudomonadota</taxon>
        <taxon>Betaproteobacteria</taxon>
        <taxon>Neisseriales</taxon>
        <taxon>Neisseriaceae</taxon>
        <taxon>Alysiella</taxon>
    </lineage>
</organism>
<accession>A0A376BVI4</accession>
<feature type="chain" id="PRO_5016895603" evidence="1">
    <location>
        <begin position="23"/>
        <end position="224"/>
    </location>
</feature>
<reference evidence="2 3" key="1">
    <citation type="submission" date="2018-06" db="EMBL/GenBank/DDBJ databases">
        <authorList>
            <consortium name="Pathogen Informatics"/>
            <person name="Doyle S."/>
        </authorList>
    </citation>
    <scope>NUCLEOTIDE SEQUENCE [LARGE SCALE GENOMIC DNA]</scope>
    <source>
        <strain evidence="2 3">NCTC10283</strain>
    </source>
</reference>
<proteinExistence type="predicted"/>
<gene>
    <name evidence="2" type="ORF">NCTC10283_02413</name>
</gene>
<feature type="signal peptide" evidence="1">
    <location>
        <begin position="1"/>
        <end position="22"/>
    </location>
</feature>
<evidence type="ECO:0000313" key="3">
    <source>
        <dbReference type="Proteomes" id="UP000254209"/>
    </source>
</evidence>
<dbReference type="AlphaFoldDB" id="A0A376BVI4"/>
<keyword evidence="3" id="KW-1185">Reference proteome</keyword>
<keyword evidence="1" id="KW-0732">Signal</keyword>
<dbReference type="EMBL" id="UFSO01000003">
    <property type="protein sequence ID" value="SSY80851.1"/>
    <property type="molecule type" value="Genomic_DNA"/>
</dbReference>
<evidence type="ECO:0000313" key="2">
    <source>
        <dbReference type="EMBL" id="SSY80851.1"/>
    </source>
</evidence>
<sequence length="224" mass="24023">MFTLKHALLATALFAAMGSVHAAEMPQSATLKYSGSLGIPATMTFKRTGDNYTVTANINVPMYKISFQSGGKVVGTQLKPSYYRDTRNGKLYASAKFNNGRVTYGRADGNPNSQAVSGSVMDLFTLSWHLAFNNGQLPSNLSITNGKTLNRANGITPAGSLQSKVGGGTTTINQYKVHNDNGEVTYAFAPALHNVPAIIKYNDGDRNYHLTLKSVTIDGKPVKP</sequence>
<dbReference type="Proteomes" id="UP000254209">
    <property type="component" value="Unassembled WGS sequence"/>
</dbReference>
<protein>
    <submittedName>
        <fullName evidence="2">Protein of uncharacterized function (DUF3108)</fullName>
    </submittedName>
</protein>
<dbReference type="STRING" id="1120980.GCA_000745955_00260"/>